<evidence type="ECO:0000256" key="13">
    <source>
        <dbReference type="HAMAP-Rule" id="MF_00394"/>
    </source>
</evidence>
<keyword evidence="13" id="KW-0547">Nucleotide-binding</keyword>
<dbReference type="KEGG" id="mmob:F6R98_06640"/>
<dbReference type="GO" id="GO:0005975">
    <property type="term" value="P:carbohydrate metabolic process"/>
    <property type="evidence" value="ECO:0007669"/>
    <property type="project" value="InterPro"/>
</dbReference>
<evidence type="ECO:0000259" key="18">
    <source>
        <dbReference type="Pfam" id="PF01210"/>
    </source>
</evidence>
<dbReference type="EC" id="1.1.1.94" evidence="10 13"/>
<evidence type="ECO:0000256" key="1">
    <source>
        <dbReference type="ARBA" id="ARBA00011009"/>
    </source>
</evidence>
<keyword evidence="8 13" id="KW-1208">Phospholipid metabolism</keyword>
<dbReference type="GO" id="GO:0051287">
    <property type="term" value="F:NAD binding"/>
    <property type="evidence" value="ECO:0007669"/>
    <property type="project" value="InterPro"/>
</dbReference>
<dbReference type="RefSeq" id="WP_153248322.1">
    <property type="nucleotide sequence ID" value="NZ_CP044205.1"/>
</dbReference>
<evidence type="ECO:0000256" key="6">
    <source>
        <dbReference type="ARBA" id="ARBA00023098"/>
    </source>
</evidence>
<evidence type="ECO:0000256" key="12">
    <source>
        <dbReference type="ARBA" id="ARBA00080511"/>
    </source>
</evidence>
<feature type="binding site" evidence="16">
    <location>
        <begin position="30"/>
        <end position="35"/>
    </location>
    <ligand>
        <name>NAD(+)</name>
        <dbReference type="ChEBI" id="CHEBI:57540"/>
    </ligand>
</feature>
<dbReference type="GO" id="GO:0046167">
    <property type="term" value="P:glycerol-3-phosphate biosynthetic process"/>
    <property type="evidence" value="ECO:0007669"/>
    <property type="project" value="UniProtKB-UniRule"/>
</dbReference>
<evidence type="ECO:0000256" key="17">
    <source>
        <dbReference type="RuleBase" id="RU000437"/>
    </source>
</evidence>
<proteinExistence type="inferred from homology"/>
<feature type="active site" description="Proton acceptor" evidence="13 14">
    <location>
        <position position="212"/>
    </location>
</feature>
<evidence type="ECO:0000256" key="2">
    <source>
        <dbReference type="ARBA" id="ARBA00022516"/>
    </source>
</evidence>
<dbReference type="FunFam" id="1.10.1040.10:FF:000001">
    <property type="entry name" value="Glycerol-3-phosphate dehydrogenase [NAD(P)+]"/>
    <property type="match status" value="1"/>
</dbReference>
<dbReference type="FunFam" id="3.40.50.720:FF:000019">
    <property type="entry name" value="Glycerol-3-phosphate dehydrogenase [NAD(P)+]"/>
    <property type="match status" value="1"/>
</dbReference>
<dbReference type="GO" id="GO:0141153">
    <property type="term" value="F:glycerol-3-phosphate dehydrogenase (NADP+) activity"/>
    <property type="evidence" value="ECO:0007669"/>
    <property type="project" value="RHEA"/>
</dbReference>
<accession>A0A5Q0BEQ0</accession>
<comment type="similarity">
    <text evidence="1 13 17">Belongs to the NAD-dependent glycerol-3-phosphate dehydrogenase family.</text>
</comment>
<dbReference type="GO" id="GO:0046168">
    <property type="term" value="P:glycerol-3-phosphate catabolic process"/>
    <property type="evidence" value="ECO:0007669"/>
    <property type="project" value="InterPro"/>
</dbReference>
<dbReference type="InterPro" id="IPR011128">
    <property type="entry name" value="G3P_DH_NAD-dep_N"/>
</dbReference>
<dbReference type="PRINTS" id="PR00077">
    <property type="entry name" value="GPDHDRGNASE"/>
</dbReference>
<feature type="binding site" evidence="13">
    <location>
        <position position="71"/>
    </location>
    <ligand>
        <name>NADPH</name>
        <dbReference type="ChEBI" id="CHEBI:57783"/>
    </ligand>
</feature>
<reference evidence="20 21" key="1">
    <citation type="submission" date="2019-09" db="EMBL/GenBank/DDBJ databases">
        <title>Ecophysiology of the spiral-shaped methanotroph Methylospira mobilis as revealed by the complete genome sequence.</title>
        <authorList>
            <person name="Oshkin I.Y."/>
            <person name="Dedysh S.N."/>
            <person name="Miroshnikov K."/>
            <person name="Danilova O.V."/>
            <person name="Hakobyan A."/>
            <person name="Liesack W."/>
        </authorList>
    </citation>
    <scope>NUCLEOTIDE SEQUENCE [LARGE SCALE GENOMIC DNA]</scope>
    <source>
        <strain evidence="20 21">Shm1</strain>
    </source>
</reference>
<keyword evidence="2 13" id="KW-0444">Lipid biosynthesis</keyword>
<keyword evidence="3 13" id="KW-0521">NADP</keyword>
<dbReference type="HAMAP" id="MF_00394">
    <property type="entry name" value="NAD_Glyc3P_dehydrog"/>
    <property type="match status" value="1"/>
</dbReference>
<dbReference type="Gene3D" id="1.10.1040.10">
    <property type="entry name" value="N-(1-d-carboxylethyl)-l-norvaline Dehydrogenase, domain 2"/>
    <property type="match status" value="1"/>
</dbReference>
<evidence type="ECO:0000256" key="16">
    <source>
        <dbReference type="PIRSR" id="PIRSR000114-3"/>
    </source>
</evidence>
<dbReference type="InterPro" id="IPR036291">
    <property type="entry name" value="NAD(P)-bd_dom_sf"/>
</dbReference>
<dbReference type="AlphaFoldDB" id="A0A5Q0BEQ0"/>
<sequence length="357" mass="38352">MHNRPYIEVAGEADRICRSDPDNNSITVLGAGSWGTALALLLARNGLKVTLWGHQQTHMDQLHKDRSNERYLPQSAFPDNLTVTSDLAVAASCNHTILIVVPSRSFRETLQAIAPLIGDITRVAWATKGIELSSGKLLHIVAREELGKGRDFAFISGPTFAREVANDQPTAATVASENESFAMELASMLHGPAFRAYTTTDMIGAQLGGAIKNVLAIAVGMAEGLGFGANARSALITRGLAEMMPLGLALGARPETLMGLAGVGDLILTCTDNQSRNRRFGLGVGKGLPFDDVIRSIGQEIEGIDASAGIYRLAQQHGVEMPITEQVYKVLHEGLTPREAAHNLLMREQKPENKLRG</sequence>
<feature type="binding site" evidence="13">
    <location>
        <position position="212"/>
    </location>
    <ligand>
        <name>sn-glycerol 3-phosphate</name>
        <dbReference type="ChEBI" id="CHEBI:57597"/>
    </ligand>
</feature>
<evidence type="ECO:0000256" key="15">
    <source>
        <dbReference type="PIRSR" id="PIRSR000114-2"/>
    </source>
</evidence>
<dbReference type="Proteomes" id="UP000325755">
    <property type="component" value="Chromosome"/>
</dbReference>
<gene>
    <name evidence="13" type="primary">gpsA</name>
    <name evidence="20" type="ORF">F6R98_06640</name>
</gene>
<keyword evidence="4 13" id="KW-0560">Oxidoreductase</keyword>
<dbReference type="NCBIfam" id="NF000940">
    <property type="entry name" value="PRK00094.1-2"/>
    <property type="match status" value="1"/>
</dbReference>
<feature type="binding site" evidence="16">
    <location>
        <position position="161"/>
    </location>
    <ligand>
        <name>NAD(+)</name>
        <dbReference type="ChEBI" id="CHEBI:57540"/>
    </ligand>
</feature>
<comment type="caution">
    <text evidence="13">Lacks conserved residue(s) required for the propagation of feature annotation.</text>
</comment>
<evidence type="ECO:0000259" key="19">
    <source>
        <dbReference type="Pfam" id="PF07479"/>
    </source>
</evidence>
<feature type="binding site" evidence="13">
    <location>
        <position position="128"/>
    </location>
    <ligand>
        <name>sn-glycerol 3-phosphate</name>
        <dbReference type="ChEBI" id="CHEBI:57597"/>
    </ligand>
</feature>
<keyword evidence="13" id="KW-0963">Cytoplasm</keyword>
<keyword evidence="5 13" id="KW-0520">NAD</keyword>
<name>A0A5Q0BEQ0_9GAMM</name>
<feature type="binding site" evidence="13">
    <location>
        <position position="277"/>
    </location>
    <ligand>
        <name>sn-glycerol 3-phosphate</name>
        <dbReference type="ChEBI" id="CHEBI:57597"/>
    </ligand>
</feature>
<feature type="binding site" evidence="13">
    <location>
        <position position="276"/>
    </location>
    <ligand>
        <name>NADPH</name>
        <dbReference type="ChEBI" id="CHEBI:57783"/>
    </ligand>
</feature>
<evidence type="ECO:0000256" key="11">
    <source>
        <dbReference type="ARBA" id="ARBA00069372"/>
    </source>
</evidence>
<feature type="binding site" evidence="13">
    <location>
        <position position="276"/>
    </location>
    <ligand>
        <name>sn-glycerol 3-phosphate</name>
        <dbReference type="ChEBI" id="CHEBI:57597"/>
    </ligand>
</feature>
<dbReference type="EMBL" id="CP044205">
    <property type="protein sequence ID" value="QFY42343.1"/>
    <property type="molecule type" value="Genomic_DNA"/>
</dbReference>
<evidence type="ECO:0000313" key="20">
    <source>
        <dbReference type="EMBL" id="QFY42343.1"/>
    </source>
</evidence>
<evidence type="ECO:0000256" key="8">
    <source>
        <dbReference type="ARBA" id="ARBA00023264"/>
    </source>
</evidence>
<feature type="binding site" evidence="13">
    <location>
        <position position="128"/>
    </location>
    <ligand>
        <name>NADPH</name>
        <dbReference type="ChEBI" id="CHEBI:57783"/>
    </ligand>
</feature>
<evidence type="ECO:0000256" key="9">
    <source>
        <dbReference type="ARBA" id="ARBA00052716"/>
    </source>
</evidence>
<organism evidence="20 21">
    <name type="scientific">Candidatus Methylospira mobilis</name>
    <dbReference type="NCBI Taxonomy" id="1808979"/>
    <lineage>
        <taxon>Bacteria</taxon>
        <taxon>Pseudomonadati</taxon>
        <taxon>Pseudomonadota</taxon>
        <taxon>Gammaproteobacteria</taxon>
        <taxon>Methylococcales</taxon>
        <taxon>Methylococcaceae</taxon>
        <taxon>Candidatus Methylospira</taxon>
    </lineage>
</organism>
<dbReference type="GO" id="GO:0005829">
    <property type="term" value="C:cytosol"/>
    <property type="evidence" value="ECO:0007669"/>
    <property type="project" value="TreeGrafter"/>
</dbReference>
<feature type="domain" description="Glycerol-3-phosphate dehydrogenase NAD-dependent N-terminal" evidence="18">
    <location>
        <begin position="25"/>
        <end position="181"/>
    </location>
</feature>
<dbReference type="FunCoup" id="A0A5Q0BEQ0">
    <property type="interactions" value="490"/>
</dbReference>
<feature type="binding site" evidence="13">
    <location>
        <position position="265"/>
    </location>
    <ligand>
        <name>sn-glycerol 3-phosphate</name>
        <dbReference type="ChEBI" id="CHEBI:57597"/>
    </ligand>
</feature>
<dbReference type="PROSITE" id="PS00957">
    <property type="entry name" value="NAD_G3PDH"/>
    <property type="match status" value="1"/>
</dbReference>
<feature type="binding site" evidence="13">
    <location>
        <position position="302"/>
    </location>
    <ligand>
        <name>NADPH</name>
        <dbReference type="ChEBI" id="CHEBI:57783"/>
    </ligand>
</feature>
<dbReference type="PIRSF" id="PIRSF000114">
    <property type="entry name" value="Glycerol-3-P_dh"/>
    <property type="match status" value="1"/>
</dbReference>
<feature type="binding site" evidence="13">
    <location>
        <position position="33"/>
    </location>
    <ligand>
        <name>NADPH</name>
        <dbReference type="ChEBI" id="CHEBI:57783"/>
    </ligand>
</feature>
<dbReference type="GO" id="GO:0046474">
    <property type="term" value="P:glycerophospholipid biosynthetic process"/>
    <property type="evidence" value="ECO:0007669"/>
    <property type="project" value="TreeGrafter"/>
</dbReference>
<comment type="subcellular location">
    <subcellularLocation>
        <location evidence="13">Cytoplasm</location>
    </subcellularLocation>
</comment>
<feature type="binding site" evidence="15">
    <location>
        <begin position="276"/>
        <end position="277"/>
    </location>
    <ligand>
        <name>substrate</name>
    </ligand>
</feature>
<protein>
    <recommendedName>
        <fullName evidence="11 13">Glycerol-3-phosphate dehydrogenase [NAD(P)+]</fullName>
        <ecNumber evidence="10 13">1.1.1.94</ecNumber>
    </recommendedName>
    <alternativeName>
        <fullName evidence="13">NAD(P)(+)-dependent glycerol-3-phosphate dehydrogenase</fullName>
    </alternativeName>
    <alternativeName>
        <fullName evidence="12 13">NAD(P)H-dependent dihydroxyacetone-phosphate reductase</fullName>
    </alternativeName>
</protein>
<dbReference type="SUPFAM" id="SSF48179">
    <property type="entry name" value="6-phosphogluconate dehydrogenase C-terminal domain-like"/>
    <property type="match status" value="1"/>
</dbReference>
<feature type="binding site" evidence="13">
    <location>
        <position position="54"/>
    </location>
    <ligand>
        <name>NADPH</name>
        <dbReference type="ChEBI" id="CHEBI:57783"/>
    </ligand>
</feature>
<evidence type="ECO:0000256" key="7">
    <source>
        <dbReference type="ARBA" id="ARBA00023209"/>
    </source>
</evidence>
<dbReference type="InterPro" id="IPR008927">
    <property type="entry name" value="6-PGluconate_DH-like_C_sf"/>
</dbReference>
<evidence type="ECO:0000313" key="21">
    <source>
        <dbReference type="Proteomes" id="UP000325755"/>
    </source>
</evidence>
<comment type="function">
    <text evidence="13">Catalyzes the reduction of the glycolytic intermediate dihydroxyacetone phosphate (DHAP) to sn-glycerol 3-phosphate (G3P), the key precursor for phospholipid synthesis.</text>
</comment>
<evidence type="ECO:0000256" key="10">
    <source>
        <dbReference type="ARBA" id="ARBA00066687"/>
    </source>
</evidence>
<keyword evidence="6 13" id="KW-0443">Lipid metabolism</keyword>
<dbReference type="Pfam" id="PF01210">
    <property type="entry name" value="NAD_Gly3P_dh_N"/>
    <property type="match status" value="1"/>
</dbReference>
<dbReference type="UniPathway" id="UPA00940"/>
<feature type="binding site" evidence="15">
    <location>
        <position position="128"/>
    </location>
    <ligand>
        <name>substrate</name>
    </ligand>
</feature>
<evidence type="ECO:0000256" key="4">
    <source>
        <dbReference type="ARBA" id="ARBA00023002"/>
    </source>
</evidence>
<dbReference type="Pfam" id="PF07479">
    <property type="entry name" value="NAD_Gly3P_dh_C"/>
    <property type="match status" value="1"/>
</dbReference>
<dbReference type="InterPro" id="IPR006109">
    <property type="entry name" value="G3P_DH_NAD-dep_C"/>
</dbReference>
<feature type="binding site" evidence="16">
    <location>
        <position position="276"/>
    </location>
    <ligand>
        <name>NAD(+)</name>
        <dbReference type="ChEBI" id="CHEBI:57540"/>
    </ligand>
</feature>
<dbReference type="InterPro" id="IPR013328">
    <property type="entry name" value="6PGD_dom2"/>
</dbReference>
<evidence type="ECO:0000256" key="3">
    <source>
        <dbReference type="ARBA" id="ARBA00022857"/>
    </source>
</evidence>
<comment type="pathway">
    <text evidence="13">Membrane lipid metabolism; glycerophospholipid metabolism.</text>
</comment>
<dbReference type="Gene3D" id="3.40.50.720">
    <property type="entry name" value="NAD(P)-binding Rossmann-like Domain"/>
    <property type="match status" value="1"/>
</dbReference>
<feature type="binding site" evidence="13">
    <location>
        <position position="159"/>
    </location>
    <ligand>
        <name>sn-glycerol 3-phosphate</name>
        <dbReference type="ChEBI" id="CHEBI:57597"/>
    </ligand>
</feature>
<dbReference type="PANTHER" id="PTHR11728:SF1">
    <property type="entry name" value="GLYCEROL-3-PHOSPHATE DEHYDROGENASE [NAD(+)] 2, CHLOROPLASTIC"/>
    <property type="match status" value="1"/>
</dbReference>
<dbReference type="PANTHER" id="PTHR11728">
    <property type="entry name" value="GLYCEROL-3-PHOSPHATE DEHYDROGENASE"/>
    <property type="match status" value="1"/>
</dbReference>
<evidence type="ECO:0000256" key="14">
    <source>
        <dbReference type="PIRSR" id="PIRSR000114-1"/>
    </source>
</evidence>
<dbReference type="NCBIfam" id="NF000942">
    <property type="entry name" value="PRK00094.1-4"/>
    <property type="match status" value="1"/>
</dbReference>
<comment type="catalytic activity">
    <reaction evidence="13">
        <text>sn-glycerol 3-phosphate + NAD(+) = dihydroxyacetone phosphate + NADH + H(+)</text>
        <dbReference type="Rhea" id="RHEA:11092"/>
        <dbReference type="ChEBI" id="CHEBI:15378"/>
        <dbReference type="ChEBI" id="CHEBI:57540"/>
        <dbReference type="ChEBI" id="CHEBI:57597"/>
        <dbReference type="ChEBI" id="CHEBI:57642"/>
        <dbReference type="ChEBI" id="CHEBI:57945"/>
        <dbReference type="EC" id="1.1.1.94"/>
    </reaction>
</comment>
<comment type="catalytic activity">
    <reaction evidence="9">
        <text>sn-glycerol 3-phosphate + NADP(+) = dihydroxyacetone phosphate + NADPH + H(+)</text>
        <dbReference type="Rhea" id="RHEA:11096"/>
        <dbReference type="ChEBI" id="CHEBI:15378"/>
        <dbReference type="ChEBI" id="CHEBI:57597"/>
        <dbReference type="ChEBI" id="CHEBI:57642"/>
        <dbReference type="ChEBI" id="CHEBI:57783"/>
        <dbReference type="ChEBI" id="CHEBI:58349"/>
        <dbReference type="EC" id="1.1.1.94"/>
    </reaction>
    <physiologicalReaction direction="right-to-left" evidence="9">
        <dbReference type="Rhea" id="RHEA:11098"/>
    </physiologicalReaction>
</comment>
<keyword evidence="7 13" id="KW-0594">Phospholipid biosynthesis</keyword>
<dbReference type="InParanoid" id="A0A5Q0BEQ0"/>
<feature type="binding site" evidence="13">
    <location>
        <position position="34"/>
    </location>
    <ligand>
        <name>NADPH</name>
        <dbReference type="ChEBI" id="CHEBI:57783"/>
    </ligand>
</feature>
<dbReference type="OrthoDB" id="9812273at2"/>
<dbReference type="GO" id="GO:0141152">
    <property type="term" value="F:glycerol-3-phosphate dehydrogenase (NAD+) activity"/>
    <property type="evidence" value="ECO:0007669"/>
    <property type="project" value="RHEA"/>
</dbReference>
<feature type="binding site" evidence="13">
    <location>
        <position position="161"/>
    </location>
    <ligand>
        <name>NADPH</name>
        <dbReference type="ChEBI" id="CHEBI:57783"/>
    </ligand>
</feature>
<feature type="binding site" evidence="13">
    <location>
        <position position="157"/>
    </location>
    <ligand>
        <name>sn-glycerol 3-phosphate</name>
        <dbReference type="ChEBI" id="CHEBI:57597"/>
    </ligand>
</feature>
<dbReference type="InterPro" id="IPR006168">
    <property type="entry name" value="G3P_DH_NAD-dep"/>
</dbReference>
<feature type="domain" description="Glycerol-3-phosphate dehydrogenase NAD-dependent C-terminal" evidence="19">
    <location>
        <begin position="201"/>
        <end position="341"/>
    </location>
</feature>
<keyword evidence="21" id="KW-1185">Reference proteome</keyword>
<dbReference type="SUPFAM" id="SSF51735">
    <property type="entry name" value="NAD(P)-binding Rossmann-fold domains"/>
    <property type="match status" value="1"/>
</dbReference>
<feature type="binding site" evidence="13">
    <location>
        <position position="275"/>
    </location>
    <ligand>
        <name>sn-glycerol 3-phosphate</name>
        <dbReference type="ChEBI" id="CHEBI:57597"/>
    </ligand>
</feature>
<evidence type="ECO:0000256" key="5">
    <source>
        <dbReference type="ARBA" id="ARBA00023027"/>
    </source>
</evidence>